<name>A0A1J7HMJ2_LUPAN</name>
<dbReference type="Proteomes" id="UP000188354">
    <property type="component" value="Chromosome LG10"/>
</dbReference>
<organism evidence="1 2">
    <name type="scientific">Lupinus angustifolius</name>
    <name type="common">Narrow-leaved blue lupine</name>
    <dbReference type="NCBI Taxonomy" id="3871"/>
    <lineage>
        <taxon>Eukaryota</taxon>
        <taxon>Viridiplantae</taxon>
        <taxon>Streptophyta</taxon>
        <taxon>Embryophyta</taxon>
        <taxon>Tracheophyta</taxon>
        <taxon>Spermatophyta</taxon>
        <taxon>Magnoliopsida</taxon>
        <taxon>eudicotyledons</taxon>
        <taxon>Gunneridae</taxon>
        <taxon>Pentapetalae</taxon>
        <taxon>rosids</taxon>
        <taxon>fabids</taxon>
        <taxon>Fabales</taxon>
        <taxon>Fabaceae</taxon>
        <taxon>Papilionoideae</taxon>
        <taxon>50 kb inversion clade</taxon>
        <taxon>genistoids sensu lato</taxon>
        <taxon>core genistoids</taxon>
        <taxon>Genisteae</taxon>
        <taxon>Lupinus</taxon>
    </lineage>
</organism>
<evidence type="ECO:0008006" key="3">
    <source>
        <dbReference type="Google" id="ProtNLM"/>
    </source>
</evidence>
<dbReference type="Gramene" id="OIW03593">
    <property type="protein sequence ID" value="OIW03593"/>
    <property type="gene ID" value="TanjilG_06102"/>
</dbReference>
<dbReference type="EMBL" id="CM007370">
    <property type="protein sequence ID" value="OIW03593.1"/>
    <property type="molecule type" value="Genomic_DNA"/>
</dbReference>
<dbReference type="AlphaFoldDB" id="A0A1J7HMJ2"/>
<protein>
    <recommendedName>
        <fullName evidence="3">MULE transposase domain-containing protein</fullName>
    </recommendedName>
</protein>
<dbReference type="PANTHER" id="PTHR31973">
    <property type="entry name" value="POLYPROTEIN, PUTATIVE-RELATED"/>
    <property type="match status" value="1"/>
</dbReference>
<evidence type="ECO:0000313" key="1">
    <source>
        <dbReference type="EMBL" id="OIW03593.1"/>
    </source>
</evidence>
<gene>
    <name evidence="1" type="ORF">TanjilG_06102</name>
</gene>
<accession>A0A1J7HMJ2</accession>
<dbReference type="PANTHER" id="PTHR31973:SF187">
    <property type="entry name" value="MUTATOR TRANSPOSASE MUDRA PROTEIN"/>
    <property type="match status" value="1"/>
</dbReference>
<evidence type="ECO:0000313" key="2">
    <source>
        <dbReference type="Proteomes" id="UP000188354"/>
    </source>
</evidence>
<proteinExistence type="predicted"/>
<sequence>MSWTLISDRQKGLVEVFKDINVDHRFCVRHMHNNFKNVGFKGKTLKDLMWNAARAYRESEHIHYMEEIKKVDAKTYEWLKREEQKHWYMYAKFTS</sequence>
<reference evidence="1 2" key="1">
    <citation type="journal article" date="2017" name="Plant Biotechnol. J.">
        <title>A comprehensive draft genome sequence for lupin (Lupinus angustifolius), an emerging health food: insights into plant-microbe interactions and legume evolution.</title>
        <authorList>
            <person name="Hane J.K."/>
            <person name="Ming Y."/>
            <person name="Kamphuis L.G."/>
            <person name="Nelson M.N."/>
            <person name="Garg G."/>
            <person name="Atkins C.A."/>
            <person name="Bayer P.E."/>
            <person name="Bravo A."/>
            <person name="Bringans S."/>
            <person name="Cannon S."/>
            <person name="Edwards D."/>
            <person name="Foley R."/>
            <person name="Gao L.L."/>
            <person name="Harrison M.J."/>
            <person name="Huang W."/>
            <person name="Hurgobin B."/>
            <person name="Li S."/>
            <person name="Liu C.W."/>
            <person name="McGrath A."/>
            <person name="Morahan G."/>
            <person name="Murray J."/>
            <person name="Weller J."/>
            <person name="Jian J."/>
            <person name="Singh K.B."/>
        </authorList>
    </citation>
    <scope>NUCLEOTIDE SEQUENCE [LARGE SCALE GENOMIC DNA]</scope>
    <source>
        <strain evidence="2">cv. Tanjil</strain>
        <tissue evidence="1">Whole plant</tissue>
    </source>
</reference>
<keyword evidence="2" id="KW-1185">Reference proteome</keyword>